<keyword evidence="5" id="KW-0479">Metal-binding</keyword>
<proteinExistence type="inferred from homology"/>
<dbReference type="GO" id="GO:0005634">
    <property type="term" value="C:nucleus"/>
    <property type="evidence" value="ECO:0007669"/>
    <property type="project" value="UniProtKB-SubCell"/>
</dbReference>
<dbReference type="OrthoDB" id="2668416at2759"/>
<sequence>MLVLVHVDRAGAVAGAGAERRGEFVFTSAARHISPLGWDFDLWLIAFVWVLVQQLRLFIVPVKQFGKKNCNVHMPQPSEDHLKNLSLDFEEMWNFPNCIGSLDGKYCRVKRSRKSGSAYYNYKHYFSIVLQAVADAKKRFITIEVGGRGKQSDGGTFNASSLNRLLERGAFNIPEPRTLPNSNITAPYVIVADEAYPLKEYLMRPYPQRTLNQERENFNNRLSRARKTVECAFGILCNKWRVLLKPIETDVKHGRLIIKTACLLHNIVIDIDGHDSNCNSENRTTQTRHRRQTGRNNNPSNRAKQVRNQFTKYFWENNRLIFT</sequence>
<feature type="region of interest" description="Disordered" evidence="8">
    <location>
        <begin position="275"/>
        <end position="303"/>
    </location>
</feature>
<comment type="caution">
    <text evidence="10">The sequence shown here is derived from an EMBL/GenBank/DDBJ whole genome shotgun (WGS) entry which is preliminary data.</text>
</comment>
<dbReference type="GO" id="GO:0004518">
    <property type="term" value="F:nuclease activity"/>
    <property type="evidence" value="ECO:0007669"/>
    <property type="project" value="UniProtKB-KW"/>
</dbReference>
<evidence type="ECO:0000313" key="10">
    <source>
        <dbReference type="EMBL" id="GBP51949.1"/>
    </source>
</evidence>
<comment type="cofactor">
    <cofactor evidence="1">
        <name>a divalent metal cation</name>
        <dbReference type="ChEBI" id="CHEBI:60240"/>
    </cofactor>
</comment>
<evidence type="ECO:0000259" key="9">
    <source>
        <dbReference type="Pfam" id="PF13359"/>
    </source>
</evidence>
<dbReference type="Pfam" id="PF13359">
    <property type="entry name" value="DDE_Tnp_4"/>
    <property type="match status" value="1"/>
</dbReference>
<evidence type="ECO:0000313" key="11">
    <source>
        <dbReference type="Proteomes" id="UP000299102"/>
    </source>
</evidence>
<evidence type="ECO:0000256" key="5">
    <source>
        <dbReference type="ARBA" id="ARBA00022723"/>
    </source>
</evidence>
<reference evidence="10 11" key="1">
    <citation type="journal article" date="2019" name="Commun. Biol.">
        <title>The bagworm genome reveals a unique fibroin gene that provides high tensile strength.</title>
        <authorList>
            <person name="Kono N."/>
            <person name="Nakamura H."/>
            <person name="Ohtoshi R."/>
            <person name="Tomita M."/>
            <person name="Numata K."/>
            <person name="Arakawa K."/>
        </authorList>
    </citation>
    <scope>NUCLEOTIDE SEQUENCE [LARGE SCALE GENOMIC DNA]</scope>
</reference>
<feature type="domain" description="DDE Tnp4" evidence="9">
    <location>
        <begin position="102"/>
        <end position="266"/>
    </location>
</feature>
<dbReference type="GO" id="GO:0046872">
    <property type="term" value="F:metal ion binding"/>
    <property type="evidence" value="ECO:0007669"/>
    <property type="project" value="UniProtKB-KW"/>
</dbReference>
<dbReference type="AlphaFoldDB" id="A0A4C1WNR5"/>
<evidence type="ECO:0000256" key="2">
    <source>
        <dbReference type="ARBA" id="ARBA00004123"/>
    </source>
</evidence>
<dbReference type="InterPro" id="IPR045249">
    <property type="entry name" value="HARBI1-like"/>
</dbReference>
<dbReference type="PANTHER" id="PTHR22930:SF269">
    <property type="entry name" value="NUCLEASE HARBI1-LIKE PROTEIN"/>
    <property type="match status" value="1"/>
</dbReference>
<name>A0A4C1WNR5_EUMVA</name>
<evidence type="ECO:0000256" key="4">
    <source>
        <dbReference type="ARBA" id="ARBA00022722"/>
    </source>
</evidence>
<keyword evidence="7" id="KW-0539">Nucleus</keyword>
<dbReference type="EMBL" id="BGZK01000592">
    <property type="protein sequence ID" value="GBP51949.1"/>
    <property type="molecule type" value="Genomic_DNA"/>
</dbReference>
<dbReference type="Proteomes" id="UP000299102">
    <property type="component" value="Unassembled WGS sequence"/>
</dbReference>
<evidence type="ECO:0000256" key="8">
    <source>
        <dbReference type="SAM" id="MobiDB-lite"/>
    </source>
</evidence>
<keyword evidence="11" id="KW-1185">Reference proteome</keyword>
<dbReference type="PANTHER" id="PTHR22930">
    <property type="match status" value="1"/>
</dbReference>
<dbReference type="InterPro" id="IPR027806">
    <property type="entry name" value="HARBI1_dom"/>
</dbReference>
<dbReference type="GO" id="GO:0016787">
    <property type="term" value="F:hydrolase activity"/>
    <property type="evidence" value="ECO:0007669"/>
    <property type="project" value="UniProtKB-KW"/>
</dbReference>
<accession>A0A4C1WNR5</accession>
<evidence type="ECO:0000256" key="6">
    <source>
        <dbReference type="ARBA" id="ARBA00022801"/>
    </source>
</evidence>
<organism evidence="10 11">
    <name type="scientific">Eumeta variegata</name>
    <name type="common">Bagworm moth</name>
    <name type="synonym">Eumeta japonica</name>
    <dbReference type="NCBI Taxonomy" id="151549"/>
    <lineage>
        <taxon>Eukaryota</taxon>
        <taxon>Metazoa</taxon>
        <taxon>Ecdysozoa</taxon>
        <taxon>Arthropoda</taxon>
        <taxon>Hexapoda</taxon>
        <taxon>Insecta</taxon>
        <taxon>Pterygota</taxon>
        <taxon>Neoptera</taxon>
        <taxon>Endopterygota</taxon>
        <taxon>Lepidoptera</taxon>
        <taxon>Glossata</taxon>
        <taxon>Ditrysia</taxon>
        <taxon>Tineoidea</taxon>
        <taxon>Psychidae</taxon>
        <taxon>Oiketicinae</taxon>
        <taxon>Eumeta</taxon>
    </lineage>
</organism>
<evidence type="ECO:0000256" key="1">
    <source>
        <dbReference type="ARBA" id="ARBA00001968"/>
    </source>
</evidence>
<protein>
    <submittedName>
        <fullName evidence="10">Protein ANTAGONIST OF LIKE HETEROCHROMATIN PROTEIN 1</fullName>
    </submittedName>
</protein>
<dbReference type="STRING" id="151549.A0A4C1WNR5"/>
<gene>
    <name evidence="10" type="primary">ALP1</name>
    <name evidence="10" type="ORF">EVAR_80044_1</name>
</gene>
<evidence type="ECO:0000256" key="7">
    <source>
        <dbReference type="ARBA" id="ARBA00023242"/>
    </source>
</evidence>
<keyword evidence="6" id="KW-0378">Hydrolase</keyword>
<comment type="similarity">
    <text evidence="3">Belongs to the HARBI1 family.</text>
</comment>
<comment type="subcellular location">
    <subcellularLocation>
        <location evidence="2">Nucleus</location>
    </subcellularLocation>
</comment>
<keyword evidence="4" id="KW-0540">Nuclease</keyword>
<evidence type="ECO:0000256" key="3">
    <source>
        <dbReference type="ARBA" id="ARBA00006958"/>
    </source>
</evidence>